<keyword evidence="1" id="KW-0812">Transmembrane</keyword>
<organism evidence="2">
    <name type="scientific">marine metagenome</name>
    <dbReference type="NCBI Taxonomy" id="408172"/>
    <lineage>
        <taxon>unclassified sequences</taxon>
        <taxon>metagenomes</taxon>
        <taxon>ecological metagenomes</taxon>
    </lineage>
</organism>
<keyword evidence="1" id="KW-0472">Membrane</keyword>
<dbReference type="InterPro" id="IPR021741">
    <property type="entry name" value="DUF3311"/>
</dbReference>
<keyword evidence="1" id="KW-1133">Transmembrane helix</keyword>
<gene>
    <name evidence="2" type="ORF">METZ01_LOCUS156515</name>
</gene>
<sequence>MSKLIIAAAILLALFHQDFWWWNDVEPIILGMPIGLAYHVLFSLLAGGLWLLAIRYAWPHKLEEWAEGQTENISSEGPKTTED</sequence>
<dbReference type="EMBL" id="UINC01026358">
    <property type="protein sequence ID" value="SVB03661.1"/>
    <property type="molecule type" value="Genomic_DNA"/>
</dbReference>
<protein>
    <recommendedName>
        <fullName evidence="3">DUF3311 domain-containing protein</fullName>
    </recommendedName>
</protein>
<proteinExistence type="predicted"/>
<accession>A0A382AQT9</accession>
<feature type="transmembrane region" description="Helical" evidence="1">
    <location>
        <begin position="27"/>
        <end position="52"/>
    </location>
</feature>
<evidence type="ECO:0008006" key="3">
    <source>
        <dbReference type="Google" id="ProtNLM"/>
    </source>
</evidence>
<reference evidence="2" key="1">
    <citation type="submission" date="2018-05" db="EMBL/GenBank/DDBJ databases">
        <authorList>
            <person name="Lanie J.A."/>
            <person name="Ng W.-L."/>
            <person name="Kazmierczak K.M."/>
            <person name="Andrzejewski T.M."/>
            <person name="Davidsen T.M."/>
            <person name="Wayne K.J."/>
            <person name="Tettelin H."/>
            <person name="Glass J.I."/>
            <person name="Rusch D."/>
            <person name="Podicherti R."/>
            <person name="Tsui H.-C.T."/>
            <person name="Winkler M.E."/>
        </authorList>
    </citation>
    <scope>NUCLEOTIDE SEQUENCE</scope>
</reference>
<name>A0A382AQT9_9ZZZZ</name>
<dbReference type="Pfam" id="PF11755">
    <property type="entry name" value="DUF3311"/>
    <property type="match status" value="1"/>
</dbReference>
<dbReference type="AlphaFoldDB" id="A0A382AQT9"/>
<evidence type="ECO:0000313" key="2">
    <source>
        <dbReference type="EMBL" id="SVB03661.1"/>
    </source>
</evidence>
<evidence type="ECO:0000256" key="1">
    <source>
        <dbReference type="SAM" id="Phobius"/>
    </source>
</evidence>